<gene>
    <name evidence="2" type="ORF">S01H4_05931</name>
</gene>
<name>X0ZTE8_9ZZZZ</name>
<keyword evidence="1" id="KW-0812">Transmembrane</keyword>
<proteinExistence type="predicted"/>
<comment type="caution">
    <text evidence="2">The sequence shown here is derived from an EMBL/GenBank/DDBJ whole genome shotgun (WGS) entry which is preliminary data.</text>
</comment>
<organism evidence="2">
    <name type="scientific">marine sediment metagenome</name>
    <dbReference type="NCBI Taxonomy" id="412755"/>
    <lineage>
        <taxon>unclassified sequences</taxon>
        <taxon>metagenomes</taxon>
        <taxon>ecological metagenomes</taxon>
    </lineage>
</organism>
<accession>X0ZTE8</accession>
<sequence>MAEKKKKKFSLREFLSRIYDLVAKEISWQAIGILLIILFFIFTTSNKVTRIETQLEPLVTANLLTAIAKIDLKVENIRSFSIFCSGGSIFS</sequence>
<evidence type="ECO:0000313" key="2">
    <source>
        <dbReference type="EMBL" id="GAG73100.1"/>
    </source>
</evidence>
<reference evidence="2" key="1">
    <citation type="journal article" date="2014" name="Front. Microbiol.">
        <title>High frequency of phylogenetically diverse reductive dehalogenase-homologous genes in deep subseafloor sedimentary metagenomes.</title>
        <authorList>
            <person name="Kawai M."/>
            <person name="Futagami T."/>
            <person name="Toyoda A."/>
            <person name="Takaki Y."/>
            <person name="Nishi S."/>
            <person name="Hori S."/>
            <person name="Arai W."/>
            <person name="Tsubouchi T."/>
            <person name="Morono Y."/>
            <person name="Uchiyama I."/>
            <person name="Ito T."/>
            <person name="Fujiyama A."/>
            <person name="Inagaki F."/>
            <person name="Takami H."/>
        </authorList>
    </citation>
    <scope>NUCLEOTIDE SEQUENCE</scope>
    <source>
        <strain evidence="2">Expedition CK06-06</strain>
    </source>
</reference>
<keyword evidence="1" id="KW-0472">Membrane</keyword>
<feature type="transmembrane region" description="Helical" evidence="1">
    <location>
        <begin position="21"/>
        <end position="42"/>
    </location>
</feature>
<dbReference type="EMBL" id="BART01001768">
    <property type="protein sequence ID" value="GAG73100.1"/>
    <property type="molecule type" value="Genomic_DNA"/>
</dbReference>
<evidence type="ECO:0000256" key="1">
    <source>
        <dbReference type="SAM" id="Phobius"/>
    </source>
</evidence>
<dbReference type="AlphaFoldDB" id="X0ZTE8"/>
<keyword evidence="1" id="KW-1133">Transmembrane helix</keyword>
<protein>
    <submittedName>
        <fullName evidence="2">Uncharacterized protein</fullName>
    </submittedName>
</protein>